<accession>A0A0V0TSH2</accession>
<evidence type="ECO:0000313" key="1">
    <source>
        <dbReference type="EMBL" id="KRX41543.1"/>
    </source>
</evidence>
<proteinExistence type="predicted"/>
<organism evidence="1 2">
    <name type="scientific">Trichinella murrelli</name>
    <dbReference type="NCBI Taxonomy" id="144512"/>
    <lineage>
        <taxon>Eukaryota</taxon>
        <taxon>Metazoa</taxon>
        <taxon>Ecdysozoa</taxon>
        <taxon>Nematoda</taxon>
        <taxon>Enoplea</taxon>
        <taxon>Dorylaimia</taxon>
        <taxon>Trichinellida</taxon>
        <taxon>Trichinellidae</taxon>
        <taxon>Trichinella</taxon>
    </lineage>
</organism>
<dbReference type="OrthoDB" id="10301715at2759"/>
<dbReference type="EMBL" id="JYDJ01000168">
    <property type="protein sequence ID" value="KRX41543.1"/>
    <property type="molecule type" value="Genomic_DNA"/>
</dbReference>
<dbReference type="Proteomes" id="UP000055048">
    <property type="component" value="Unassembled WGS sequence"/>
</dbReference>
<sequence length="113" mass="12917">MKFVSKKITLISSNHLLNIYKRNHFDFNVVNLYYAQATGKQIRTNIILAHLELRSTTHLAYTACLLRKLKSYPNHHNKFQISGCVIFFFDAHCPTGSNFKKSSATTNNNTPAI</sequence>
<reference evidence="1 2" key="1">
    <citation type="submission" date="2015-01" db="EMBL/GenBank/DDBJ databases">
        <title>Evolution of Trichinella species and genotypes.</title>
        <authorList>
            <person name="Korhonen P.K."/>
            <person name="Edoardo P."/>
            <person name="Giuseppe L.R."/>
            <person name="Gasser R.B."/>
        </authorList>
    </citation>
    <scope>NUCLEOTIDE SEQUENCE [LARGE SCALE GENOMIC DNA]</scope>
    <source>
        <strain evidence="1">ISS417</strain>
    </source>
</reference>
<gene>
    <name evidence="1" type="ORF">T05_456</name>
</gene>
<name>A0A0V0TSH2_9BILA</name>
<comment type="caution">
    <text evidence="1">The sequence shown here is derived from an EMBL/GenBank/DDBJ whole genome shotgun (WGS) entry which is preliminary data.</text>
</comment>
<evidence type="ECO:0000313" key="2">
    <source>
        <dbReference type="Proteomes" id="UP000055048"/>
    </source>
</evidence>
<keyword evidence="2" id="KW-1185">Reference proteome</keyword>
<protein>
    <submittedName>
        <fullName evidence="1">Uncharacterized protein</fullName>
    </submittedName>
</protein>
<dbReference type="AlphaFoldDB" id="A0A0V0TSH2"/>